<keyword evidence="3" id="KW-0808">Transferase</keyword>
<feature type="transmembrane region" description="Helical" evidence="1">
    <location>
        <begin position="322"/>
        <end position="343"/>
    </location>
</feature>
<gene>
    <name evidence="3" type="ORF">NJ75_04516</name>
</gene>
<sequence length="356" mass="40278">MIEHASRKAASELREAESHRIQALDSTRIFAASAVVYAHAADAPAMLGRLGVEYFFALSGYLITGILLRARGTGSRDFARPLGNFFARRCLRIWPAYYLLLAFLLWRNHEHIRASAIWHILYSSNVLFWLKDRWNPWIASHFWSLAVEEQFYLIWPFLIYWTKRAVLKWLLPALAFASWGMAFALSTCFPGHYNVGFDVLMPFSLLSLAMGATLAVWRLECPRALRGLKPLGYLCIVTLIISIAIQGTAALESFGTRPLTTICFVWFIAVLSTQTSGTLSRLLAARPLVYLGSVSYGVYLYHLLMLYYIVQSKHGPQLPLGLVTFIATWTASVLLACLSWHLIEKPANAFKARFVF</sequence>
<keyword evidence="3" id="KW-0012">Acyltransferase</keyword>
<proteinExistence type="predicted"/>
<feature type="transmembrane region" description="Helical" evidence="1">
    <location>
        <begin position="288"/>
        <end position="310"/>
    </location>
</feature>
<dbReference type="GO" id="GO:0009103">
    <property type="term" value="P:lipopolysaccharide biosynthetic process"/>
    <property type="evidence" value="ECO:0007669"/>
    <property type="project" value="TreeGrafter"/>
</dbReference>
<keyword evidence="4" id="KW-1185">Reference proteome</keyword>
<dbReference type="PANTHER" id="PTHR23028">
    <property type="entry name" value="ACETYLTRANSFERASE"/>
    <property type="match status" value="1"/>
</dbReference>
<reference evidence="3 4" key="1">
    <citation type="submission" date="2014-10" db="EMBL/GenBank/DDBJ databases">
        <title>Draft genome sequence of Novosphingobium subterraneum DSM 12447.</title>
        <authorList>
            <person name="Gan H.M."/>
            <person name="Gan H.Y."/>
            <person name="Savka M.A."/>
        </authorList>
    </citation>
    <scope>NUCLEOTIDE SEQUENCE [LARGE SCALE GENOMIC DNA]</scope>
    <source>
        <strain evidence="3 4">DSM 12447</strain>
    </source>
</reference>
<name>A0A0B8ZU39_9SPHN</name>
<feature type="transmembrane region" description="Helical" evidence="1">
    <location>
        <begin position="199"/>
        <end position="219"/>
    </location>
</feature>
<feature type="transmembrane region" description="Helical" evidence="1">
    <location>
        <begin position="90"/>
        <end position="106"/>
    </location>
</feature>
<dbReference type="InterPro" id="IPR002656">
    <property type="entry name" value="Acyl_transf_3_dom"/>
</dbReference>
<keyword evidence="1" id="KW-0472">Membrane</keyword>
<dbReference type="AlphaFoldDB" id="A0A0B8ZU39"/>
<keyword evidence="1" id="KW-0812">Transmembrane</keyword>
<evidence type="ECO:0000313" key="3">
    <source>
        <dbReference type="EMBL" id="KHS41796.1"/>
    </source>
</evidence>
<organism evidence="3 4">
    <name type="scientific">Novosphingobium subterraneum</name>
    <dbReference type="NCBI Taxonomy" id="48936"/>
    <lineage>
        <taxon>Bacteria</taxon>
        <taxon>Pseudomonadati</taxon>
        <taxon>Pseudomonadota</taxon>
        <taxon>Alphaproteobacteria</taxon>
        <taxon>Sphingomonadales</taxon>
        <taxon>Sphingomonadaceae</taxon>
        <taxon>Novosphingobium</taxon>
    </lineage>
</organism>
<dbReference type="InterPro" id="IPR050879">
    <property type="entry name" value="Acyltransferase_3"/>
</dbReference>
<feature type="transmembrane region" description="Helical" evidence="1">
    <location>
        <begin position="231"/>
        <end position="251"/>
    </location>
</feature>
<evidence type="ECO:0000256" key="1">
    <source>
        <dbReference type="SAM" id="Phobius"/>
    </source>
</evidence>
<feature type="transmembrane region" description="Helical" evidence="1">
    <location>
        <begin position="52"/>
        <end position="70"/>
    </location>
</feature>
<dbReference type="EMBL" id="JRVC01000034">
    <property type="protein sequence ID" value="KHS41796.1"/>
    <property type="molecule type" value="Genomic_DNA"/>
</dbReference>
<feature type="transmembrane region" description="Helical" evidence="1">
    <location>
        <begin position="257"/>
        <end position="276"/>
    </location>
</feature>
<dbReference type="RefSeq" id="WP_082013543.1">
    <property type="nucleotide sequence ID" value="NZ_JRVC01000034.1"/>
</dbReference>
<evidence type="ECO:0000259" key="2">
    <source>
        <dbReference type="Pfam" id="PF01757"/>
    </source>
</evidence>
<dbReference type="GO" id="GO:0016020">
    <property type="term" value="C:membrane"/>
    <property type="evidence" value="ECO:0007669"/>
    <property type="project" value="TreeGrafter"/>
</dbReference>
<feature type="transmembrane region" description="Helical" evidence="1">
    <location>
        <begin position="169"/>
        <end position="193"/>
    </location>
</feature>
<keyword evidence="1" id="KW-1133">Transmembrane helix</keyword>
<dbReference type="Pfam" id="PF01757">
    <property type="entry name" value="Acyl_transf_3"/>
    <property type="match status" value="1"/>
</dbReference>
<evidence type="ECO:0000313" key="4">
    <source>
        <dbReference type="Proteomes" id="UP000031338"/>
    </source>
</evidence>
<dbReference type="GO" id="GO:0016747">
    <property type="term" value="F:acyltransferase activity, transferring groups other than amino-acyl groups"/>
    <property type="evidence" value="ECO:0007669"/>
    <property type="project" value="InterPro"/>
</dbReference>
<comment type="caution">
    <text evidence="3">The sequence shown here is derived from an EMBL/GenBank/DDBJ whole genome shotgun (WGS) entry which is preliminary data.</text>
</comment>
<dbReference type="Proteomes" id="UP000031338">
    <property type="component" value="Unassembled WGS sequence"/>
</dbReference>
<feature type="domain" description="Acyltransferase 3" evidence="2">
    <location>
        <begin position="22"/>
        <end position="336"/>
    </location>
</feature>
<protein>
    <submittedName>
        <fullName evidence="3">Acyltransferase 3</fullName>
    </submittedName>
</protein>
<dbReference type="PANTHER" id="PTHR23028:SF53">
    <property type="entry name" value="ACYL_TRANSF_3 DOMAIN-CONTAINING PROTEIN"/>
    <property type="match status" value="1"/>
</dbReference>
<accession>A0A0B8ZU39</accession>